<reference evidence="2" key="1">
    <citation type="journal article" date="2019" name="Int. J. Syst. Evol. Microbiol.">
        <title>The Global Catalogue of Microorganisms (GCM) 10K type strain sequencing project: providing services to taxonomists for standard genome sequencing and annotation.</title>
        <authorList>
            <consortium name="The Broad Institute Genomics Platform"/>
            <consortium name="The Broad Institute Genome Sequencing Center for Infectious Disease"/>
            <person name="Wu L."/>
            <person name="Ma J."/>
        </authorList>
    </citation>
    <scope>NUCLEOTIDE SEQUENCE [LARGE SCALE GENOMIC DNA]</scope>
    <source>
        <strain evidence="2">JCM 14718</strain>
    </source>
</reference>
<evidence type="ECO:0000313" key="2">
    <source>
        <dbReference type="Proteomes" id="UP001500618"/>
    </source>
</evidence>
<evidence type="ECO:0000313" key="1">
    <source>
        <dbReference type="EMBL" id="GAA1664364.1"/>
    </source>
</evidence>
<comment type="caution">
    <text evidence="1">The sequence shown here is derived from an EMBL/GenBank/DDBJ whole genome shotgun (WGS) entry which is preliminary data.</text>
</comment>
<gene>
    <name evidence="1" type="ORF">GCM10009765_12420</name>
</gene>
<proteinExistence type="predicted"/>
<dbReference type="RefSeq" id="WP_163569712.1">
    <property type="nucleotide sequence ID" value="NZ_BAAANY010000004.1"/>
</dbReference>
<sequence>MSSTQPSEQITELAPEETYNPWTVVNVVFHHLVDKGLHPVLGGTGNPGEPATALLRAMGITPTVEGDARTSQNIRNQLADLRTRMLPQQLDEP</sequence>
<dbReference type="EMBL" id="BAAANY010000004">
    <property type="protein sequence ID" value="GAA1664364.1"/>
    <property type="molecule type" value="Genomic_DNA"/>
</dbReference>
<accession>A0ABP4S1H2</accession>
<name>A0ABP4S1H2_9ACTN</name>
<protein>
    <submittedName>
        <fullName evidence="1">Uncharacterized protein</fullName>
    </submittedName>
</protein>
<dbReference type="Proteomes" id="UP001500618">
    <property type="component" value="Unassembled WGS sequence"/>
</dbReference>
<keyword evidence="2" id="KW-1185">Reference proteome</keyword>
<organism evidence="1 2">
    <name type="scientific">Fodinicola feengrottensis</name>
    <dbReference type="NCBI Taxonomy" id="435914"/>
    <lineage>
        <taxon>Bacteria</taxon>
        <taxon>Bacillati</taxon>
        <taxon>Actinomycetota</taxon>
        <taxon>Actinomycetes</taxon>
        <taxon>Mycobacteriales</taxon>
        <taxon>Fodinicola</taxon>
    </lineage>
</organism>